<reference evidence="4" key="2">
    <citation type="journal article" date="2021" name="PeerJ">
        <title>Extensive microbial diversity within the chicken gut microbiome revealed by metagenomics and culture.</title>
        <authorList>
            <person name="Gilroy R."/>
            <person name="Ravi A."/>
            <person name="Getino M."/>
            <person name="Pursley I."/>
            <person name="Horton D.L."/>
            <person name="Alikhan N.F."/>
            <person name="Baker D."/>
            <person name="Gharbi K."/>
            <person name="Hall N."/>
            <person name="Watson M."/>
            <person name="Adriaenssens E.M."/>
            <person name="Foster-Nyarko E."/>
            <person name="Jarju S."/>
            <person name="Secka A."/>
            <person name="Antonio M."/>
            <person name="Oren A."/>
            <person name="Chaudhuri R.R."/>
            <person name="La Ragione R."/>
            <person name="Hildebrand F."/>
            <person name="Pallen M.J."/>
        </authorList>
    </citation>
    <scope>NUCLEOTIDE SEQUENCE</scope>
    <source>
        <strain evidence="4">10669</strain>
    </source>
</reference>
<keyword evidence="2" id="KW-0732">Signal</keyword>
<feature type="region of interest" description="Disordered" evidence="1">
    <location>
        <begin position="247"/>
        <end position="266"/>
    </location>
</feature>
<gene>
    <name evidence="4" type="ORF">IAC75_02960</name>
</gene>
<dbReference type="Pfam" id="PF18819">
    <property type="entry name" value="MuF_C"/>
    <property type="match status" value="1"/>
</dbReference>
<evidence type="ECO:0000259" key="3">
    <source>
        <dbReference type="Pfam" id="PF18819"/>
    </source>
</evidence>
<comment type="caution">
    <text evidence="4">The sequence shown here is derived from an EMBL/GenBank/DDBJ whole genome shotgun (WGS) entry which is preliminary data.</text>
</comment>
<protein>
    <recommendedName>
        <fullName evidence="3">Phage MuF C-terminal domain-containing protein</fullName>
    </recommendedName>
</protein>
<feature type="domain" description="Phage MuF C-terminal" evidence="3">
    <location>
        <begin position="122"/>
        <end position="216"/>
    </location>
</feature>
<evidence type="ECO:0000313" key="4">
    <source>
        <dbReference type="EMBL" id="HIV04096.1"/>
    </source>
</evidence>
<evidence type="ECO:0000256" key="2">
    <source>
        <dbReference type="SAM" id="SignalP"/>
    </source>
</evidence>
<proteinExistence type="predicted"/>
<accession>A0A9D1NK71</accession>
<reference evidence="4" key="1">
    <citation type="submission" date="2020-10" db="EMBL/GenBank/DDBJ databases">
        <authorList>
            <person name="Gilroy R."/>
        </authorList>
    </citation>
    <scope>NUCLEOTIDE SEQUENCE</scope>
    <source>
        <strain evidence="4">10669</strain>
    </source>
</reference>
<evidence type="ECO:0000313" key="5">
    <source>
        <dbReference type="Proteomes" id="UP000886812"/>
    </source>
</evidence>
<dbReference type="EMBL" id="DVOG01000076">
    <property type="protein sequence ID" value="HIV04096.1"/>
    <property type="molecule type" value="Genomic_DNA"/>
</dbReference>
<dbReference type="Proteomes" id="UP000886812">
    <property type="component" value="Unassembled WGS sequence"/>
</dbReference>
<organism evidence="4 5">
    <name type="scientific">Candidatus Spyradosoma merdigallinarum</name>
    <dbReference type="NCBI Taxonomy" id="2840950"/>
    <lineage>
        <taxon>Bacteria</taxon>
        <taxon>Pseudomonadati</taxon>
        <taxon>Verrucomicrobiota</taxon>
        <taxon>Opitutia</taxon>
        <taxon>Opitutia incertae sedis</taxon>
        <taxon>Candidatus Spyradosoma</taxon>
    </lineage>
</organism>
<feature type="chain" id="PRO_5038623831" description="Phage MuF C-terminal domain-containing protein" evidence="2">
    <location>
        <begin position="41"/>
        <end position="266"/>
    </location>
</feature>
<name>A0A9D1NK71_9BACT</name>
<feature type="signal peptide" evidence="2">
    <location>
        <begin position="1"/>
        <end position="40"/>
    </location>
</feature>
<evidence type="ECO:0000256" key="1">
    <source>
        <dbReference type="SAM" id="MobiDB-lite"/>
    </source>
</evidence>
<dbReference type="AlphaFoldDB" id="A0A9D1NK71"/>
<dbReference type="InterPro" id="IPR041131">
    <property type="entry name" value="MuF_C"/>
</dbReference>
<sequence length="266" mass="29025">MRTQAQETVPEKRRSRRFLAGVVCAALCAFSVFFAVPADAKSDAAAFSVATEETAAWNATLDDYFAGRLNARVPHTVLSRTPDVLTRLLADDGVPSTEMRIIINKSILDKTLGKTASKFTGEFHHVGETNLRALPAELADPVAVFDSAHGNGDKVVLTTLKDTESGESVIVAVAVATTRGHETVNAVSSVHGRRLGSFHKWMEDGLLRYFHTKKFPQWLDSVGVRNPRAAIPCGNGVLNEKDFSDFARDGAKRKNKSPNDGKEFRK</sequence>